<evidence type="ECO:0000313" key="2">
    <source>
        <dbReference type="Proteomes" id="UP000284277"/>
    </source>
</evidence>
<organism evidence="1 2">
    <name type="scientific">Lacrimispora algidixylanolytica</name>
    <dbReference type="NCBI Taxonomy" id="94868"/>
    <lineage>
        <taxon>Bacteria</taxon>
        <taxon>Bacillati</taxon>
        <taxon>Bacillota</taxon>
        <taxon>Clostridia</taxon>
        <taxon>Lachnospirales</taxon>
        <taxon>Lachnospiraceae</taxon>
        <taxon>Lacrimispora</taxon>
    </lineage>
</organism>
<dbReference type="RefSeq" id="WP_120197472.1">
    <property type="nucleotide sequence ID" value="NZ_MCIA01000030.1"/>
</dbReference>
<proteinExistence type="predicted"/>
<reference evidence="1 2" key="1">
    <citation type="submission" date="2016-08" db="EMBL/GenBank/DDBJ databases">
        <title>A new outlook on sporulation: Clostridium algidixylanolyticum.</title>
        <authorList>
            <person name="Poppleton D.I."/>
            <person name="Gribaldo S."/>
        </authorList>
    </citation>
    <scope>NUCLEOTIDE SEQUENCE [LARGE SCALE GENOMIC DNA]</scope>
    <source>
        <strain evidence="1 2">SPL73</strain>
    </source>
</reference>
<sequence length="192" mass="22911">MNLMDYTNLCHGKKEKRRDSEVNMEMNYSREWKEFLEKKAEFESTSFYYNNNVEKNKKKNDLRKALEETDLLSQLSVVRMMGEGYIFTDSIELVLEEVVEIAITGHEECAGWAGIALNHLSKKKWKDKIIELINFYTDRNRDDNAVFHHSWLLLYKLGFKHALKEYIEKYKIYMEGELDNDDLSDIENMVER</sequence>
<accession>A0A419SZI0</accession>
<dbReference type="EMBL" id="MCIA01000030">
    <property type="protein sequence ID" value="RKD30684.1"/>
    <property type="molecule type" value="Genomic_DNA"/>
</dbReference>
<dbReference type="AlphaFoldDB" id="A0A419SZI0"/>
<keyword evidence="2" id="KW-1185">Reference proteome</keyword>
<gene>
    <name evidence="1" type="ORF">BET01_05030</name>
</gene>
<comment type="caution">
    <text evidence="1">The sequence shown here is derived from an EMBL/GenBank/DDBJ whole genome shotgun (WGS) entry which is preliminary data.</text>
</comment>
<dbReference type="Proteomes" id="UP000284277">
    <property type="component" value="Unassembled WGS sequence"/>
</dbReference>
<protein>
    <submittedName>
        <fullName evidence="1">Uncharacterized protein</fullName>
    </submittedName>
</protein>
<name>A0A419SZI0_9FIRM</name>
<evidence type="ECO:0000313" key="1">
    <source>
        <dbReference type="EMBL" id="RKD30684.1"/>
    </source>
</evidence>